<name>T0QH85_SAPDV</name>
<evidence type="ECO:0000313" key="2">
    <source>
        <dbReference type="EMBL" id="EQC37329.1"/>
    </source>
</evidence>
<dbReference type="OrthoDB" id="73664at2759"/>
<dbReference type="InParanoid" id="T0QH85"/>
<evidence type="ECO:0000313" key="3">
    <source>
        <dbReference type="Proteomes" id="UP000030762"/>
    </source>
</evidence>
<evidence type="ECO:0008006" key="4">
    <source>
        <dbReference type="Google" id="ProtNLM"/>
    </source>
</evidence>
<dbReference type="VEuPathDB" id="FungiDB:SDRG_05548"/>
<dbReference type="RefSeq" id="XP_008609491.1">
    <property type="nucleotide sequence ID" value="XM_008611269.1"/>
</dbReference>
<accession>T0QH85</accession>
<reference evidence="2 3" key="1">
    <citation type="submission" date="2012-04" db="EMBL/GenBank/DDBJ databases">
        <title>The Genome Sequence of Saprolegnia declina VS20.</title>
        <authorList>
            <consortium name="The Broad Institute Genome Sequencing Platform"/>
            <person name="Russ C."/>
            <person name="Nusbaum C."/>
            <person name="Tyler B."/>
            <person name="van West P."/>
            <person name="Dieguez-Uribeondo J."/>
            <person name="de Bruijn I."/>
            <person name="Tripathy S."/>
            <person name="Jiang R."/>
            <person name="Young S.K."/>
            <person name="Zeng Q."/>
            <person name="Gargeya S."/>
            <person name="Fitzgerald M."/>
            <person name="Haas B."/>
            <person name="Abouelleil A."/>
            <person name="Alvarado L."/>
            <person name="Arachchi H.M."/>
            <person name="Berlin A."/>
            <person name="Chapman S.B."/>
            <person name="Goldberg J."/>
            <person name="Griggs A."/>
            <person name="Gujja S."/>
            <person name="Hansen M."/>
            <person name="Howarth C."/>
            <person name="Imamovic A."/>
            <person name="Larimer J."/>
            <person name="McCowen C."/>
            <person name="Montmayeur A."/>
            <person name="Murphy C."/>
            <person name="Neiman D."/>
            <person name="Pearson M."/>
            <person name="Priest M."/>
            <person name="Roberts A."/>
            <person name="Saif S."/>
            <person name="Shea T."/>
            <person name="Sisk P."/>
            <person name="Sykes S."/>
            <person name="Wortman J."/>
            <person name="Nusbaum C."/>
            <person name="Birren B."/>
        </authorList>
    </citation>
    <scope>NUCLEOTIDE SEQUENCE [LARGE SCALE GENOMIC DNA]</scope>
    <source>
        <strain evidence="2 3">VS20</strain>
    </source>
</reference>
<gene>
    <name evidence="2" type="ORF">SDRG_05548</name>
</gene>
<feature type="region of interest" description="Disordered" evidence="1">
    <location>
        <begin position="26"/>
        <end position="97"/>
    </location>
</feature>
<keyword evidence="3" id="KW-1185">Reference proteome</keyword>
<dbReference type="GeneID" id="19946275"/>
<dbReference type="AlphaFoldDB" id="T0QH85"/>
<dbReference type="STRING" id="1156394.T0QH85"/>
<protein>
    <recommendedName>
        <fullName evidence="4">START domain-containing protein</fullName>
    </recommendedName>
</protein>
<organism evidence="2 3">
    <name type="scientific">Saprolegnia diclina (strain VS20)</name>
    <dbReference type="NCBI Taxonomy" id="1156394"/>
    <lineage>
        <taxon>Eukaryota</taxon>
        <taxon>Sar</taxon>
        <taxon>Stramenopiles</taxon>
        <taxon>Oomycota</taxon>
        <taxon>Saprolegniomycetes</taxon>
        <taxon>Saprolegniales</taxon>
        <taxon>Saprolegniaceae</taxon>
        <taxon>Saprolegnia</taxon>
    </lineage>
</organism>
<proteinExistence type="predicted"/>
<dbReference type="eggNOG" id="ENOG502S91X">
    <property type="taxonomic scope" value="Eukaryota"/>
</dbReference>
<evidence type="ECO:0000256" key="1">
    <source>
        <dbReference type="SAM" id="MobiDB-lite"/>
    </source>
</evidence>
<dbReference type="Proteomes" id="UP000030762">
    <property type="component" value="Unassembled WGS sequence"/>
</dbReference>
<sequence length="463" mass="51938">MLGAGHTPMRQRRALTSVRVPSYTVHVPHDRASRPRSPSFELTESVPFASMMMNDSTGHTRRRRRGSDNGGISRKYSDAIGPHPVTSTQEHAQIPRRGDRHYRIEAAVAMTTPLSCAPPEPASTADVIATVFADFELDQPSLPPRPPRVDRQKEELVYLRQQVEQLNAILVELTSSRMVDDLAGCTFWEKIARDQKMASTRASQENGRLKRALEDQLHVAKELERLLVKRPRLAEPPSLDLADWKLRRLPLDEVSRSAAFHAIVDDAFANLESLFLRSRILEAPIGQRLFNVTEDRDSILISVKNVIEIPDNVLSVGEKTWTTWRGCSGTLPHMRFEVLQSFGVDGVYVRITTSLDATTPCMQLNYAIKRFVRDSRVVFVLKTVLDDEKLPVLPGLLVGNHTACSIVMEAVGANRTCRRVCVEGNLPAQPPRHSPLLQKELSVTDAVFKMMQSVFQTLEMLLA</sequence>
<dbReference type="EMBL" id="JH767145">
    <property type="protein sequence ID" value="EQC37329.1"/>
    <property type="molecule type" value="Genomic_DNA"/>
</dbReference>
<dbReference type="OMA" id="DASTPCM"/>